<organism evidence="1 2">
    <name type="scientific">Spirosoma oryzae</name>
    <dbReference type="NCBI Taxonomy" id="1469603"/>
    <lineage>
        <taxon>Bacteria</taxon>
        <taxon>Pseudomonadati</taxon>
        <taxon>Bacteroidota</taxon>
        <taxon>Cytophagia</taxon>
        <taxon>Cytophagales</taxon>
        <taxon>Cytophagaceae</taxon>
        <taxon>Spirosoma</taxon>
    </lineage>
</organism>
<name>A0A2T0SAH1_9BACT</name>
<evidence type="ECO:0000313" key="2">
    <source>
        <dbReference type="Proteomes" id="UP000238375"/>
    </source>
</evidence>
<gene>
    <name evidence="1" type="ORF">CLV58_1242</name>
</gene>
<evidence type="ECO:0000313" key="1">
    <source>
        <dbReference type="EMBL" id="PRY30381.1"/>
    </source>
</evidence>
<sequence>MIAQNKFDSMQELKATVKPMEEYSQRSRQSHVQQECLVNFFKEGVIRHAAPSRPDTASKEMSYGV</sequence>
<protein>
    <submittedName>
        <fullName evidence="1">Uncharacterized protein</fullName>
    </submittedName>
</protein>
<keyword evidence="2" id="KW-1185">Reference proteome</keyword>
<dbReference type="Proteomes" id="UP000238375">
    <property type="component" value="Unassembled WGS sequence"/>
</dbReference>
<dbReference type="EMBL" id="PVTE01000024">
    <property type="protein sequence ID" value="PRY30381.1"/>
    <property type="molecule type" value="Genomic_DNA"/>
</dbReference>
<accession>A0A2T0SAH1</accession>
<dbReference type="AlphaFoldDB" id="A0A2T0SAH1"/>
<comment type="caution">
    <text evidence="1">The sequence shown here is derived from an EMBL/GenBank/DDBJ whole genome shotgun (WGS) entry which is preliminary data.</text>
</comment>
<reference evidence="1 2" key="1">
    <citation type="submission" date="2018-03" db="EMBL/GenBank/DDBJ databases">
        <title>Genomic Encyclopedia of Archaeal and Bacterial Type Strains, Phase II (KMG-II): from individual species to whole genera.</title>
        <authorList>
            <person name="Goeker M."/>
        </authorList>
    </citation>
    <scope>NUCLEOTIDE SEQUENCE [LARGE SCALE GENOMIC DNA]</scope>
    <source>
        <strain evidence="1 2">DSM 28354</strain>
    </source>
</reference>
<proteinExistence type="predicted"/>